<reference evidence="1 2" key="1">
    <citation type="submission" date="2020-02" db="EMBL/GenBank/DDBJ databases">
        <title>Genome sequence of Roseobacter ponti.</title>
        <authorList>
            <person name="Hollensteiner J."/>
            <person name="Schneider D."/>
            <person name="Poehlein A."/>
            <person name="Daniel R."/>
        </authorList>
    </citation>
    <scope>NUCLEOTIDE SEQUENCE [LARGE SCALE GENOMIC DNA]</scope>
    <source>
        <strain evidence="1 2">DSM 106830</strain>
    </source>
</reference>
<evidence type="ECO:0000313" key="2">
    <source>
        <dbReference type="Proteomes" id="UP000503308"/>
    </source>
</evidence>
<keyword evidence="2" id="KW-1185">Reference proteome</keyword>
<accession>A0A858SVT2</accession>
<dbReference type="AlphaFoldDB" id="A0A858SVT2"/>
<protein>
    <submittedName>
        <fullName evidence="1">Uncharacterized protein</fullName>
    </submittedName>
</protein>
<gene>
    <name evidence="1" type="ORF">G3256_17300</name>
</gene>
<evidence type="ECO:0000313" key="1">
    <source>
        <dbReference type="EMBL" id="QJF52805.1"/>
    </source>
</evidence>
<organism evidence="1 2">
    <name type="scientific">Roseobacter ponti</name>
    <dbReference type="NCBI Taxonomy" id="1891787"/>
    <lineage>
        <taxon>Bacteria</taxon>
        <taxon>Pseudomonadati</taxon>
        <taxon>Pseudomonadota</taxon>
        <taxon>Alphaproteobacteria</taxon>
        <taxon>Rhodobacterales</taxon>
        <taxon>Roseobacteraceae</taxon>
        <taxon>Roseobacter</taxon>
    </lineage>
</organism>
<proteinExistence type="predicted"/>
<sequence>MFASVFFPARILPERDRTAPAAPSRKSTPVFIGDAVQPLGRDTLLLEIIRRDARADEDQS</sequence>
<dbReference type="Proteomes" id="UP000503308">
    <property type="component" value="Chromosome"/>
</dbReference>
<dbReference type="KEGG" id="rpon:G3256_17300"/>
<dbReference type="EMBL" id="CP048788">
    <property type="protein sequence ID" value="QJF52805.1"/>
    <property type="molecule type" value="Genomic_DNA"/>
</dbReference>
<dbReference type="RefSeq" id="WP_169642022.1">
    <property type="nucleotide sequence ID" value="NZ_CP048788.1"/>
</dbReference>
<name>A0A858SVT2_9RHOB</name>